<protein>
    <submittedName>
        <fullName evidence="1">Uncharacterized protein</fullName>
    </submittedName>
</protein>
<sequence length="35" mass="4089">MAWRVTTQSMWQAGSHADCFCTNYKFKDSLNFPIC</sequence>
<dbReference type="AlphaFoldDB" id="F6I6D7"/>
<name>F6I6D7_VITVI</name>
<dbReference type="Proteomes" id="UP000009183">
    <property type="component" value="Chromosome 15"/>
</dbReference>
<proteinExistence type="predicted"/>
<dbReference type="HOGENOM" id="CLU_3369463_0_0_1"/>
<dbReference type="EMBL" id="FN596755">
    <property type="protein sequence ID" value="CCB62533.1"/>
    <property type="molecule type" value="Genomic_DNA"/>
</dbReference>
<evidence type="ECO:0000313" key="2">
    <source>
        <dbReference type="Proteomes" id="UP000009183"/>
    </source>
</evidence>
<dbReference type="PaxDb" id="29760-VIT_15s0046g00580.t01"/>
<evidence type="ECO:0000313" key="1">
    <source>
        <dbReference type="EMBL" id="CCB62533.1"/>
    </source>
</evidence>
<keyword evidence="2" id="KW-1185">Reference proteome</keyword>
<gene>
    <name evidence="1" type="ordered locus">VIT_15s0046g00580</name>
</gene>
<dbReference type="InParanoid" id="F6I6D7"/>
<organism evidence="1 2">
    <name type="scientific">Vitis vinifera</name>
    <name type="common">Grape</name>
    <dbReference type="NCBI Taxonomy" id="29760"/>
    <lineage>
        <taxon>Eukaryota</taxon>
        <taxon>Viridiplantae</taxon>
        <taxon>Streptophyta</taxon>
        <taxon>Embryophyta</taxon>
        <taxon>Tracheophyta</taxon>
        <taxon>Spermatophyta</taxon>
        <taxon>Magnoliopsida</taxon>
        <taxon>eudicotyledons</taxon>
        <taxon>Gunneridae</taxon>
        <taxon>Pentapetalae</taxon>
        <taxon>rosids</taxon>
        <taxon>Vitales</taxon>
        <taxon>Vitaceae</taxon>
        <taxon>Viteae</taxon>
        <taxon>Vitis</taxon>
    </lineage>
</organism>
<reference evidence="2" key="1">
    <citation type="journal article" date="2007" name="Nature">
        <title>The grapevine genome sequence suggests ancestral hexaploidization in major angiosperm phyla.</title>
        <authorList>
            <consortium name="The French-Italian Public Consortium for Grapevine Genome Characterization."/>
            <person name="Jaillon O."/>
            <person name="Aury J.-M."/>
            <person name="Noel B."/>
            <person name="Policriti A."/>
            <person name="Clepet C."/>
            <person name="Casagrande A."/>
            <person name="Choisne N."/>
            <person name="Aubourg S."/>
            <person name="Vitulo N."/>
            <person name="Jubin C."/>
            <person name="Vezzi A."/>
            <person name="Legeai F."/>
            <person name="Hugueney P."/>
            <person name="Dasilva C."/>
            <person name="Horner D."/>
            <person name="Mica E."/>
            <person name="Jublot D."/>
            <person name="Poulain J."/>
            <person name="Bruyere C."/>
            <person name="Billault A."/>
            <person name="Segurens B."/>
            <person name="Gouyvenoux M."/>
            <person name="Ugarte E."/>
            <person name="Cattonaro F."/>
            <person name="Anthouard V."/>
            <person name="Vico V."/>
            <person name="Del Fabbro C."/>
            <person name="Alaux M."/>
            <person name="Di Gaspero G."/>
            <person name="Dumas V."/>
            <person name="Felice N."/>
            <person name="Paillard S."/>
            <person name="Juman I."/>
            <person name="Moroldo M."/>
            <person name="Scalabrin S."/>
            <person name="Canaguier A."/>
            <person name="Le Clainche I."/>
            <person name="Malacrida G."/>
            <person name="Durand E."/>
            <person name="Pesole G."/>
            <person name="Laucou V."/>
            <person name="Chatelet P."/>
            <person name="Merdinoglu D."/>
            <person name="Delledonne M."/>
            <person name="Pezzotti M."/>
            <person name="Lecharny A."/>
            <person name="Scarpelli C."/>
            <person name="Artiguenave F."/>
            <person name="Pe M.E."/>
            <person name="Valle G."/>
            <person name="Morgante M."/>
            <person name="Caboche M."/>
            <person name="Adam-Blondon A.-F."/>
            <person name="Weissenbach J."/>
            <person name="Quetier F."/>
            <person name="Wincker P."/>
        </authorList>
    </citation>
    <scope>NUCLEOTIDE SEQUENCE [LARGE SCALE GENOMIC DNA]</scope>
    <source>
        <strain evidence="2">cv. Pinot noir / PN40024</strain>
    </source>
</reference>
<accession>F6I6D7</accession>